<evidence type="ECO:0000313" key="1">
    <source>
        <dbReference type="EMBL" id="GJT56741.1"/>
    </source>
</evidence>
<reference evidence="1" key="2">
    <citation type="submission" date="2022-01" db="EMBL/GenBank/DDBJ databases">
        <authorList>
            <person name="Yamashiro T."/>
            <person name="Shiraishi A."/>
            <person name="Satake H."/>
            <person name="Nakayama K."/>
        </authorList>
    </citation>
    <scope>NUCLEOTIDE SEQUENCE</scope>
</reference>
<gene>
    <name evidence="1" type="ORF">Tco_0991795</name>
</gene>
<reference evidence="1" key="1">
    <citation type="journal article" date="2022" name="Int. J. Mol. Sci.">
        <title>Draft Genome of Tanacetum Coccineum: Genomic Comparison of Closely Related Tanacetum-Family Plants.</title>
        <authorList>
            <person name="Yamashiro T."/>
            <person name="Shiraishi A."/>
            <person name="Nakayama K."/>
            <person name="Satake H."/>
        </authorList>
    </citation>
    <scope>NUCLEOTIDE SEQUENCE</scope>
</reference>
<proteinExistence type="predicted"/>
<dbReference type="EMBL" id="BQNB010016872">
    <property type="protein sequence ID" value="GJT56741.1"/>
    <property type="molecule type" value="Genomic_DNA"/>
</dbReference>
<dbReference type="Proteomes" id="UP001151760">
    <property type="component" value="Unassembled WGS sequence"/>
</dbReference>
<sequence length="155" mass="18251">MKPHIKNMTINEYLEYEAAKKRKLWDNVRSKRSPTNYDEADFNSFHRNKSSTFNYPYSNNLPPPHPYSLPVQTYPKNYLVSANISNDVDIKSMTIAEYNLYVAKQELEKNLLNNHSYDNLKRMGQDIVQDSICEKDVDLEKDQEEDGDDEDIFDM</sequence>
<keyword evidence="2" id="KW-1185">Reference proteome</keyword>
<accession>A0ABQ5F068</accession>
<name>A0ABQ5F068_9ASTR</name>
<protein>
    <submittedName>
        <fullName evidence="1">Uncharacterized protein</fullName>
    </submittedName>
</protein>
<evidence type="ECO:0000313" key="2">
    <source>
        <dbReference type="Proteomes" id="UP001151760"/>
    </source>
</evidence>
<organism evidence="1 2">
    <name type="scientific">Tanacetum coccineum</name>
    <dbReference type="NCBI Taxonomy" id="301880"/>
    <lineage>
        <taxon>Eukaryota</taxon>
        <taxon>Viridiplantae</taxon>
        <taxon>Streptophyta</taxon>
        <taxon>Embryophyta</taxon>
        <taxon>Tracheophyta</taxon>
        <taxon>Spermatophyta</taxon>
        <taxon>Magnoliopsida</taxon>
        <taxon>eudicotyledons</taxon>
        <taxon>Gunneridae</taxon>
        <taxon>Pentapetalae</taxon>
        <taxon>asterids</taxon>
        <taxon>campanulids</taxon>
        <taxon>Asterales</taxon>
        <taxon>Asteraceae</taxon>
        <taxon>Asteroideae</taxon>
        <taxon>Anthemideae</taxon>
        <taxon>Anthemidinae</taxon>
        <taxon>Tanacetum</taxon>
    </lineage>
</organism>
<comment type="caution">
    <text evidence="1">The sequence shown here is derived from an EMBL/GenBank/DDBJ whole genome shotgun (WGS) entry which is preliminary data.</text>
</comment>